<reference evidence="2 3" key="1">
    <citation type="journal article" date="2019" name="Genome Biol. Evol.">
        <title>Insights into the evolution of the New World diploid cottons (Gossypium, subgenus Houzingenia) based on genome sequencing.</title>
        <authorList>
            <person name="Grover C.E."/>
            <person name="Arick M.A. 2nd"/>
            <person name="Thrash A."/>
            <person name="Conover J.L."/>
            <person name="Sanders W.S."/>
            <person name="Peterson D.G."/>
            <person name="Frelichowski J.E."/>
            <person name="Scheffler J.A."/>
            <person name="Scheffler B.E."/>
            <person name="Wendel J.F."/>
        </authorList>
    </citation>
    <scope>NUCLEOTIDE SEQUENCE [LARGE SCALE GENOMIC DNA]</scope>
    <source>
        <strain evidence="2">6</strain>
        <tissue evidence="2">Leaf</tissue>
    </source>
</reference>
<feature type="domain" description="KIB1-4 beta-propeller" evidence="1">
    <location>
        <begin position="38"/>
        <end position="306"/>
    </location>
</feature>
<gene>
    <name evidence="2" type="ORF">Goarm_004175</name>
</gene>
<protein>
    <recommendedName>
        <fullName evidence="1">KIB1-4 beta-propeller domain-containing protein</fullName>
    </recommendedName>
</protein>
<keyword evidence="3" id="KW-1185">Reference proteome</keyword>
<dbReference type="AlphaFoldDB" id="A0A7J9K5L6"/>
<name>A0A7J9K5L6_9ROSI</name>
<dbReference type="Proteomes" id="UP000593575">
    <property type="component" value="Unassembled WGS sequence"/>
</dbReference>
<evidence type="ECO:0000259" key="1">
    <source>
        <dbReference type="Pfam" id="PF03478"/>
    </source>
</evidence>
<dbReference type="InterPro" id="IPR005174">
    <property type="entry name" value="KIB1-4_b-propeller"/>
</dbReference>
<sequence>MTAVCRSWRASLADQKINFPAICLMLQEDDTSDNHCFYSMLEEIFDELDLPELREWRCWGSPFGWLVTHDLNCEIRLFNPFSRASFPLPKSSWCIEKLILPINPKESNSNCIVFAIYWGFLDRGRIGFAKPGDLAWRTLIYDDDDDGDDDDEDDDGGGFLWDDAIYFECNFYGCLNSGEIFLFEDLNGAHPKSVKFAPRPPNFHGGRTCYLFDLDGNLCMTCRDPFDVDDGNDDDEDIGYTIKFVIFKLDLDTKSWEKIYSLGDRSLFLGNCCTFTVAAADYPGCKPNCIYSTDASIDVADIGIYDVEKNRDKDIGLEPFPSKPEEQLLSFAPPYIERNLRCARFFRDTRVEILGKSFWLSLFLGNCCTFTVATDDYPGCKPNCIYFLDDNFSCSDVGIYDCQNLALDKIFVLEWSFSSSKKRFDFVVVLLYYLSFGPSHAFPL</sequence>
<feature type="domain" description="KIB1-4 beta-propeller" evidence="1">
    <location>
        <begin position="351"/>
        <end position="401"/>
    </location>
</feature>
<dbReference type="PANTHER" id="PTHR44259:SF107">
    <property type="entry name" value="F-BOX PROTEIN SKIP23-LIKE"/>
    <property type="match status" value="1"/>
</dbReference>
<accession>A0A7J9K5L6</accession>
<evidence type="ECO:0000313" key="3">
    <source>
        <dbReference type="Proteomes" id="UP000593575"/>
    </source>
</evidence>
<evidence type="ECO:0000313" key="2">
    <source>
        <dbReference type="EMBL" id="MBA0841691.1"/>
    </source>
</evidence>
<dbReference type="Pfam" id="PF03478">
    <property type="entry name" value="Beta-prop_KIB1-4"/>
    <property type="match status" value="2"/>
</dbReference>
<dbReference type="InterPro" id="IPR050942">
    <property type="entry name" value="F-box_BR-signaling"/>
</dbReference>
<proteinExistence type="predicted"/>
<organism evidence="2 3">
    <name type="scientific">Gossypium armourianum</name>
    <dbReference type="NCBI Taxonomy" id="34283"/>
    <lineage>
        <taxon>Eukaryota</taxon>
        <taxon>Viridiplantae</taxon>
        <taxon>Streptophyta</taxon>
        <taxon>Embryophyta</taxon>
        <taxon>Tracheophyta</taxon>
        <taxon>Spermatophyta</taxon>
        <taxon>Magnoliopsida</taxon>
        <taxon>eudicotyledons</taxon>
        <taxon>Gunneridae</taxon>
        <taxon>Pentapetalae</taxon>
        <taxon>rosids</taxon>
        <taxon>malvids</taxon>
        <taxon>Malvales</taxon>
        <taxon>Malvaceae</taxon>
        <taxon>Malvoideae</taxon>
        <taxon>Gossypium</taxon>
    </lineage>
</organism>
<dbReference type="PANTHER" id="PTHR44259">
    <property type="entry name" value="OS07G0183000 PROTEIN-RELATED"/>
    <property type="match status" value="1"/>
</dbReference>
<dbReference type="EMBL" id="JABFAE010000011">
    <property type="protein sequence ID" value="MBA0841691.1"/>
    <property type="molecule type" value="Genomic_DNA"/>
</dbReference>
<feature type="non-terminal residue" evidence="2">
    <location>
        <position position="444"/>
    </location>
</feature>
<comment type="caution">
    <text evidence="2">The sequence shown here is derived from an EMBL/GenBank/DDBJ whole genome shotgun (WGS) entry which is preliminary data.</text>
</comment>